<reference evidence="1 2" key="1">
    <citation type="submission" date="2023-07" db="EMBL/GenBank/DDBJ databases">
        <title>Genomic Encyclopedia of Type Strains, Phase IV (KMG-IV): sequencing the most valuable type-strain genomes for metagenomic binning, comparative biology and taxonomic classification.</title>
        <authorList>
            <person name="Goeker M."/>
        </authorList>
    </citation>
    <scope>NUCLEOTIDE SEQUENCE [LARGE SCALE GENOMIC DNA]</scope>
    <source>
        <strain evidence="1 2">DSM 29005</strain>
    </source>
</reference>
<dbReference type="Proteomes" id="UP001234495">
    <property type="component" value="Unassembled WGS sequence"/>
</dbReference>
<evidence type="ECO:0000313" key="1">
    <source>
        <dbReference type="EMBL" id="MDQ0229026.1"/>
    </source>
</evidence>
<accession>A0ABT9ZB26</accession>
<sequence>MDEAILREVREETGYHSYEAPIKLGEFFVNPATQTNKVITYLIKDAVKLYEQDLDEYEEIDVYLFDYKELDVDEAIKQNRIKTQLFTVNAFYMAKDYY</sequence>
<dbReference type="InterPro" id="IPR015797">
    <property type="entry name" value="NUDIX_hydrolase-like_dom_sf"/>
</dbReference>
<dbReference type="CDD" id="cd03424">
    <property type="entry name" value="NUDIX_ADPRase_Nudt5_UGPPase_Nudt14"/>
    <property type="match status" value="1"/>
</dbReference>
<keyword evidence="2" id="KW-1185">Reference proteome</keyword>
<name>A0ABT9ZB26_9BACI</name>
<proteinExistence type="predicted"/>
<gene>
    <name evidence="1" type="ORF">J2S19_000276</name>
</gene>
<evidence type="ECO:0000313" key="2">
    <source>
        <dbReference type="Proteomes" id="UP001234495"/>
    </source>
</evidence>
<dbReference type="SUPFAM" id="SSF55811">
    <property type="entry name" value="Nudix"/>
    <property type="match status" value="1"/>
</dbReference>
<organism evidence="1 2">
    <name type="scientific">Metabacillus malikii</name>
    <dbReference type="NCBI Taxonomy" id="1504265"/>
    <lineage>
        <taxon>Bacteria</taxon>
        <taxon>Bacillati</taxon>
        <taxon>Bacillota</taxon>
        <taxon>Bacilli</taxon>
        <taxon>Bacillales</taxon>
        <taxon>Bacillaceae</taxon>
        <taxon>Metabacillus</taxon>
    </lineage>
</organism>
<protein>
    <submittedName>
        <fullName evidence="1">8-oxo-dGTP pyrophosphatase MutT (NUDIX family)</fullName>
    </submittedName>
</protein>
<dbReference type="Gene3D" id="3.90.79.10">
    <property type="entry name" value="Nucleoside Triphosphate Pyrophosphohydrolase"/>
    <property type="match status" value="1"/>
</dbReference>
<dbReference type="EMBL" id="JAUSUD010000001">
    <property type="protein sequence ID" value="MDQ0229026.1"/>
    <property type="molecule type" value="Genomic_DNA"/>
</dbReference>
<dbReference type="RefSeq" id="WP_307336045.1">
    <property type="nucleotide sequence ID" value="NZ_JAUSUD010000001.1"/>
</dbReference>
<comment type="caution">
    <text evidence="1">The sequence shown here is derived from an EMBL/GenBank/DDBJ whole genome shotgun (WGS) entry which is preliminary data.</text>
</comment>